<evidence type="ECO:0000256" key="3">
    <source>
        <dbReference type="ARBA" id="ARBA00011991"/>
    </source>
</evidence>
<dbReference type="CDD" id="cd02439">
    <property type="entry name" value="DMB-PRT_CobT"/>
    <property type="match status" value="1"/>
</dbReference>
<evidence type="ECO:0000256" key="4">
    <source>
        <dbReference type="ARBA" id="ARBA00015486"/>
    </source>
</evidence>
<gene>
    <name evidence="10 11" type="primary">cobT</name>
    <name evidence="11" type="ORF">GCM10011332_28600</name>
</gene>
<dbReference type="PANTHER" id="PTHR43463">
    <property type="entry name" value="NICOTINATE-NUCLEOTIDE--DIMETHYLBENZIMIDAZOLE PHOSPHORIBOSYLTRANSFERASE"/>
    <property type="match status" value="1"/>
</dbReference>
<dbReference type="AlphaFoldDB" id="A0A917FDE9"/>
<dbReference type="EC" id="2.4.2.21" evidence="3 10"/>
<evidence type="ECO:0000313" key="11">
    <source>
        <dbReference type="EMBL" id="GGF72896.1"/>
    </source>
</evidence>
<evidence type="ECO:0000256" key="9">
    <source>
        <dbReference type="ARBA" id="ARBA00047340"/>
    </source>
</evidence>
<keyword evidence="7 10" id="KW-0808">Transferase</keyword>
<keyword evidence="6 10" id="KW-0328">Glycosyltransferase</keyword>
<comment type="similarity">
    <text evidence="2 10">Belongs to the CobT family.</text>
</comment>
<dbReference type="NCBIfam" id="TIGR03160">
    <property type="entry name" value="cobT_DBIPRT"/>
    <property type="match status" value="1"/>
</dbReference>
<dbReference type="Proteomes" id="UP000632498">
    <property type="component" value="Unassembled WGS sequence"/>
</dbReference>
<sequence>MNTLPHVQSLKDIRDVLNVLPALSQNALQQAQAREPQLTKPEGSLGRLEEVAHWMAAWQGSYPPRVKSVHCNVYAGNHGVVARGVSAYPAEVTTQMVQNFINGGAAVNQLCATFDVDLQVHEMALDQPTADFSQGPAMSDADCAEAFFYGMTTVKDHTDLLCLGEMGIGNTTSAAAVAHGLFGGSAETWVGRGTGVNDDTLGKKIAIVGESVLVNKDAMTDGLEVLRCLGGRELAAMAGAVVAARLKRIPVLLDGYVCTSAVAALEVTCPGALDHCLVAHNSVEPGHQLICEKIGKKALFDLDMRLGEGSGAVLAVGLVRSAVACHNNMATFADAGVTTKGA</sequence>
<comment type="caution">
    <text evidence="11">The sequence shown here is derived from an EMBL/GenBank/DDBJ whole genome shotgun (WGS) entry which is preliminary data.</text>
</comment>
<evidence type="ECO:0000313" key="12">
    <source>
        <dbReference type="Proteomes" id="UP000632498"/>
    </source>
</evidence>
<dbReference type="InterPro" id="IPR017846">
    <property type="entry name" value="Nict_dMeBzImd_PRibTrfase_bact"/>
</dbReference>
<dbReference type="InterPro" id="IPR023195">
    <property type="entry name" value="Nict_dMeBzImd_PRibTrfase_N"/>
</dbReference>
<dbReference type="Pfam" id="PF02277">
    <property type="entry name" value="DBI_PRT"/>
    <property type="match status" value="1"/>
</dbReference>
<evidence type="ECO:0000256" key="1">
    <source>
        <dbReference type="ARBA" id="ARBA00005049"/>
    </source>
</evidence>
<dbReference type="InterPro" id="IPR003200">
    <property type="entry name" value="Nict_dMeBzImd_PRibTrfase"/>
</dbReference>
<keyword evidence="5 10" id="KW-0169">Cobalamin biosynthesis</keyword>
<keyword evidence="12" id="KW-1185">Reference proteome</keyword>
<dbReference type="GO" id="GO:0008939">
    <property type="term" value="F:nicotinate-nucleotide-dimethylbenzimidazole phosphoribosyltransferase activity"/>
    <property type="evidence" value="ECO:0007669"/>
    <property type="project" value="UniProtKB-UniRule"/>
</dbReference>
<dbReference type="Gene3D" id="3.40.50.10210">
    <property type="match status" value="1"/>
</dbReference>
<dbReference type="EMBL" id="BMHV01000026">
    <property type="protein sequence ID" value="GGF72896.1"/>
    <property type="molecule type" value="Genomic_DNA"/>
</dbReference>
<evidence type="ECO:0000256" key="5">
    <source>
        <dbReference type="ARBA" id="ARBA00022573"/>
    </source>
</evidence>
<dbReference type="GO" id="GO:0009236">
    <property type="term" value="P:cobalamin biosynthetic process"/>
    <property type="evidence" value="ECO:0007669"/>
    <property type="project" value="UniProtKB-UniRule"/>
</dbReference>
<dbReference type="InterPro" id="IPR036087">
    <property type="entry name" value="Nict_dMeBzImd_PRibTrfase_sf"/>
</dbReference>
<reference evidence="11" key="2">
    <citation type="submission" date="2020-09" db="EMBL/GenBank/DDBJ databases">
        <authorList>
            <person name="Sun Q."/>
            <person name="Zhou Y."/>
        </authorList>
    </citation>
    <scope>NUCLEOTIDE SEQUENCE</scope>
    <source>
        <strain evidence="11">CGMCC 1.15254</strain>
    </source>
</reference>
<dbReference type="Gene3D" id="1.10.1610.10">
    <property type="match status" value="1"/>
</dbReference>
<dbReference type="HAMAP" id="MF_00230">
    <property type="entry name" value="CobT"/>
    <property type="match status" value="1"/>
</dbReference>
<evidence type="ECO:0000256" key="10">
    <source>
        <dbReference type="HAMAP-Rule" id="MF_00230"/>
    </source>
</evidence>
<evidence type="ECO:0000256" key="7">
    <source>
        <dbReference type="ARBA" id="ARBA00022679"/>
    </source>
</evidence>
<reference evidence="11" key="1">
    <citation type="journal article" date="2014" name="Int. J. Syst. Evol. Microbiol.">
        <title>Complete genome sequence of Corynebacterium casei LMG S-19264T (=DSM 44701T), isolated from a smear-ripened cheese.</title>
        <authorList>
            <consortium name="US DOE Joint Genome Institute (JGI-PGF)"/>
            <person name="Walter F."/>
            <person name="Albersmeier A."/>
            <person name="Kalinowski J."/>
            <person name="Ruckert C."/>
        </authorList>
    </citation>
    <scope>NUCLEOTIDE SEQUENCE</scope>
    <source>
        <strain evidence="11">CGMCC 1.15254</strain>
    </source>
</reference>
<evidence type="ECO:0000256" key="2">
    <source>
        <dbReference type="ARBA" id="ARBA00007110"/>
    </source>
</evidence>
<dbReference type="PANTHER" id="PTHR43463:SF1">
    <property type="entry name" value="NICOTINATE-NUCLEOTIDE--DIMETHYLBENZIMIDAZOLE PHOSPHORIBOSYLTRANSFERASE"/>
    <property type="match status" value="1"/>
</dbReference>
<evidence type="ECO:0000256" key="6">
    <source>
        <dbReference type="ARBA" id="ARBA00022676"/>
    </source>
</evidence>
<organism evidence="11 12">
    <name type="scientific">Terasakiella brassicae</name>
    <dbReference type="NCBI Taxonomy" id="1634917"/>
    <lineage>
        <taxon>Bacteria</taxon>
        <taxon>Pseudomonadati</taxon>
        <taxon>Pseudomonadota</taxon>
        <taxon>Alphaproteobacteria</taxon>
        <taxon>Rhodospirillales</taxon>
        <taxon>Terasakiellaceae</taxon>
        <taxon>Terasakiella</taxon>
    </lineage>
</organism>
<proteinExistence type="inferred from homology"/>
<comment type="catalytic activity">
    <reaction evidence="9 10">
        <text>5,6-dimethylbenzimidazole + nicotinate beta-D-ribonucleotide = alpha-ribazole 5'-phosphate + nicotinate + H(+)</text>
        <dbReference type="Rhea" id="RHEA:11196"/>
        <dbReference type="ChEBI" id="CHEBI:15378"/>
        <dbReference type="ChEBI" id="CHEBI:15890"/>
        <dbReference type="ChEBI" id="CHEBI:32544"/>
        <dbReference type="ChEBI" id="CHEBI:57502"/>
        <dbReference type="ChEBI" id="CHEBI:57918"/>
        <dbReference type="EC" id="2.4.2.21"/>
    </reaction>
</comment>
<comment type="function">
    <text evidence="10">Catalyzes the synthesis of alpha-ribazole-5'-phosphate from nicotinate mononucleotide (NAMN) and 5,6-dimethylbenzimidazole (DMB).</text>
</comment>
<dbReference type="NCBIfam" id="NF000996">
    <property type="entry name" value="PRK00105.1"/>
    <property type="match status" value="1"/>
</dbReference>
<feature type="active site" description="Proton acceptor" evidence="10">
    <location>
        <position position="308"/>
    </location>
</feature>
<name>A0A917FDE9_9PROT</name>
<dbReference type="RefSeq" id="WP_188666481.1">
    <property type="nucleotide sequence ID" value="NZ_BMHV01000026.1"/>
</dbReference>
<dbReference type="SUPFAM" id="SSF52733">
    <property type="entry name" value="Nicotinate mononucleotide:5,6-dimethylbenzimidazole phosphoribosyltransferase (CobT)"/>
    <property type="match status" value="1"/>
</dbReference>
<protein>
    <recommendedName>
        <fullName evidence="4 10">Nicotinate-nucleotide--dimethylbenzimidazole phosphoribosyltransferase</fullName>
        <shortName evidence="10">NN:DBI PRT</shortName>
        <ecNumber evidence="3 10">2.4.2.21</ecNumber>
    </recommendedName>
    <alternativeName>
        <fullName evidence="8 10">N(1)-alpha-phosphoribosyltransferase</fullName>
    </alternativeName>
</protein>
<comment type="pathway">
    <text evidence="1 10">Nucleoside biosynthesis; alpha-ribazole biosynthesis; alpha-ribazole from 5,6-dimethylbenzimidazole: step 1/2.</text>
</comment>
<evidence type="ECO:0000256" key="8">
    <source>
        <dbReference type="ARBA" id="ARBA00030686"/>
    </source>
</evidence>
<accession>A0A917FDE9</accession>